<evidence type="ECO:0000313" key="3">
    <source>
        <dbReference type="Proteomes" id="UP000243588"/>
    </source>
</evidence>
<dbReference type="InterPro" id="IPR037171">
    <property type="entry name" value="NagB/RpiA_transferase-like"/>
</dbReference>
<dbReference type="Gene3D" id="3.40.50.10420">
    <property type="entry name" value="NagB/RpiA/CoA transferase-like"/>
    <property type="match status" value="1"/>
</dbReference>
<reference evidence="3" key="1">
    <citation type="submission" date="2016-10" db="EMBL/GenBank/DDBJ databases">
        <authorList>
            <person name="Varghese N."/>
            <person name="Submissions S."/>
        </authorList>
    </citation>
    <scope>NUCLEOTIDE SEQUENCE [LARGE SCALE GENOMIC DNA]</scope>
    <source>
        <strain evidence="3">DSM 23313</strain>
    </source>
</reference>
<dbReference type="Proteomes" id="UP000243588">
    <property type="component" value="Unassembled WGS sequence"/>
</dbReference>
<proteinExistence type="predicted"/>
<feature type="domain" description="LUD" evidence="1">
    <location>
        <begin position="95"/>
        <end position="191"/>
    </location>
</feature>
<protein>
    <submittedName>
        <fullName evidence="2">L-lactate dehydrogenase complex protein LldG</fullName>
    </submittedName>
</protein>
<evidence type="ECO:0000259" key="1">
    <source>
        <dbReference type="Pfam" id="PF02589"/>
    </source>
</evidence>
<dbReference type="AlphaFoldDB" id="A0A1G8D1F1"/>
<dbReference type="InterPro" id="IPR003741">
    <property type="entry name" value="LUD_dom"/>
</dbReference>
<dbReference type="EMBL" id="FNDQ01000005">
    <property type="protein sequence ID" value="SDH51628.1"/>
    <property type="molecule type" value="Genomic_DNA"/>
</dbReference>
<dbReference type="RefSeq" id="WP_090406725.1">
    <property type="nucleotide sequence ID" value="NZ_FNDQ01000005.1"/>
</dbReference>
<dbReference type="STRING" id="702745.SAMN05421818_105120"/>
<dbReference type="SUPFAM" id="SSF100950">
    <property type="entry name" value="NagB/RpiA/CoA transferase-like"/>
    <property type="match status" value="1"/>
</dbReference>
<keyword evidence="3" id="KW-1185">Reference proteome</keyword>
<dbReference type="InterPro" id="IPR024185">
    <property type="entry name" value="FTHF_cligase-like_sf"/>
</dbReference>
<dbReference type="PANTHER" id="PTHR43682:SF1">
    <property type="entry name" value="LACTATE UTILIZATION PROTEIN C"/>
    <property type="match status" value="1"/>
</dbReference>
<sequence>MSSKNYILEKITRNIQKRHDRPVVKLDAISFDNLLTQFVEISQAVGGHAVVLEEGQDINAVIRDLYPDAKEISSALKDITLSTLDPNSVAEAADLKDVDLAIIEGELGVAENGCIWIPQEIKHKALYFITQYLVIVLDKNKIVNNMHEAYAKIGTNDKGFGVFISGPSKTADIEQALVVGAHGPKGLTVILK</sequence>
<name>A0A1G8D1F1_9FLAO</name>
<organism evidence="2 3">
    <name type="scientific">Myroides phaeus</name>
    <dbReference type="NCBI Taxonomy" id="702745"/>
    <lineage>
        <taxon>Bacteria</taxon>
        <taxon>Pseudomonadati</taxon>
        <taxon>Bacteroidota</taxon>
        <taxon>Flavobacteriia</taxon>
        <taxon>Flavobacteriales</taxon>
        <taxon>Flavobacteriaceae</taxon>
        <taxon>Myroides</taxon>
    </lineage>
</organism>
<evidence type="ECO:0000313" key="2">
    <source>
        <dbReference type="EMBL" id="SDH51628.1"/>
    </source>
</evidence>
<gene>
    <name evidence="2" type="ORF">SAMN05421818_105120</name>
</gene>
<accession>A0A1G8D1F1</accession>
<dbReference type="Pfam" id="PF02589">
    <property type="entry name" value="LUD_dom"/>
    <property type="match status" value="1"/>
</dbReference>
<dbReference type="PANTHER" id="PTHR43682">
    <property type="entry name" value="LACTATE UTILIZATION PROTEIN C"/>
    <property type="match status" value="1"/>
</dbReference>